<evidence type="ECO:0000313" key="2">
    <source>
        <dbReference type="Proteomes" id="UP000479190"/>
    </source>
</evidence>
<keyword evidence="2" id="KW-1185">Reference proteome</keyword>
<organism evidence="1 2">
    <name type="scientific">Trichogramma brassicae</name>
    <dbReference type="NCBI Taxonomy" id="86971"/>
    <lineage>
        <taxon>Eukaryota</taxon>
        <taxon>Metazoa</taxon>
        <taxon>Ecdysozoa</taxon>
        <taxon>Arthropoda</taxon>
        <taxon>Hexapoda</taxon>
        <taxon>Insecta</taxon>
        <taxon>Pterygota</taxon>
        <taxon>Neoptera</taxon>
        <taxon>Endopterygota</taxon>
        <taxon>Hymenoptera</taxon>
        <taxon>Apocrita</taxon>
        <taxon>Proctotrupomorpha</taxon>
        <taxon>Chalcidoidea</taxon>
        <taxon>Trichogrammatidae</taxon>
        <taxon>Trichogramma</taxon>
    </lineage>
</organism>
<feature type="non-terminal residue" evidence="1">
    <location>
        <position position="115"/>
    </location>
</feature>
<dbReference type="EMBL" id="CADCXV010001035">
    <property type="protein sequence ID" value="CAB0040546.1"/>
    <property type="molecule type" value="Genomic_DNA"/>
</dbReference>
<gene>
    <name evidence="1" type="ORF">TBRA_LOCUS12248</name>
</gene>
<proteinExistence type="predicted"/>
<name>A0A6H5IXF5_9HYME</name>
<sequence length="115" mass="12928">MLSERVGVDEWPVSIVLHTCVEINRCKQVELSSRSGCRSRLDELVLVVGRNLDKNHTRGLMQRACRDDSRGARCTVKRIARGRRELRIACSSAAGMRRHAISVPNDKACAARHFT</sequence>
<reference evidence="1 2" key="1">
    <citation type="submission" date="2020-02" db="EMBL/GenBank/DDBJ databases">
        <authorList>
            <person name="Ferguson B K."/>
        </authorList>
    </citation>
    <scope>NUCLEOTIDE SEQUENCE [LARGE SCALE GENOMIC DNA]</scope>
</reference>
<dbReference type="AlphaFoldDB" id="A0A6H5IXF5"/>
<protein>
    <submittedName>
        <fullName evidence="1">Uncharacterized protein</fullName>
    </submittedName>
</protein>
<accession>A0A6H5IXF5</accession>
<dbReference type="Proteomes" id="UP000479190">
    <property type="component" value="Unassembled WGS sequence"/>
</dbReference>
<evidence type="ECO:0000313" key="1">
    <source>
        <dbReference type="EMBL" id="CAB0040546.1"/>
    </source>
</evidence>